<dbReference type="AlphaFoldDB" id="A0A537JFU6"/>
<evidence type="ECO:0000256" key="4">
    <source>
        <dbReference type="SAM" id="MobiDB-lite"/>
    </source>
</evidence>
<reference evidence="6 7" key="1">
    <citation type="journal article" date="2019" name="Nat. Microbiol.">
        <title>Mediterranean grassland soil C-N compound turnover is dependent on rainfall and depth, and is mediated by genomically divergent microorganisms.</title>
        <authorList>
            <person name="Diamond S."/>
            <person name="Andeer P.F."/>
            <person name="Li Z."/>
            <person name="Crits-Christoph A."/>
            <person name="Burstein D."/>
            <person name="Anantharaman K."/>
            <person name="Lane K.R."/>
            <person name="Thomas B.C."/>
            <person name="Pan C."/>
            <person name="Northen T.R."/>
            <person name="Banfield J.F."/>
        </authorList>
    </citation>
    <scope>NUCLEOTIDE SEQUENCE [LARGE SCALE GENOMIC DNA]</scope>
    <source>
        <strain evidence="6">NP_7</strain>
    </source>
</reference>
<dbReference type="PANTHER" id="PTHR43537:SF5">
    <property type="entry name" value="UXU OPERON TRANSCRIPTIONAL REGULATOR"/>
    <property type="match status" value="1"/>
</dbReference>
<dbReference type="InterPro" id="IPR008920">
    <property type="entry name" value="TF_FadR/GntR_C"/>
</dbReference>
<dbReference type="Gene3D" id="1.20.120.530">
    <property type="entry name" value="GntR ligand-binding domain-like"/>
    <property type="match status" value="1"/>
</dbReference>
<dbReference type="GO" id="GO:0003700">
    <property type="term" value="F:DNA-binding transcription factor activity"/>
    <property type="evidence" value="ECO:0007669"/>
    <property type="project" value="InterPro"/>
</dbReference>
<evidence type="ECO:0000256" key="2">
    <source>
        <dbReference type="ARBA" id="ARBA00023125"/>
    </source>
</evidence>
<sequence length="261" mass="28572">MRETFEPIKRRKIYAEIASQIHGLIEDGRLKPGDRLPPERDLAEMFGVSRTSVRDAIRVLEMGGLVEPRHGEGTIVREGPIDAIVSPLAGALAASKDLTADLFDMRKMLEPPLARAAALRATAEDLDALREIMSRQAEQNRQGNVAIAEDTAFHYQIATAAKNQVVLRVIDVIMDLLRESRVRSLQGRARAERSLAGHRRIFAAIQGRDPEAAAGAMRLHIEEIESLQAIPPGDVARQKRDAPDARLTSAVRASGPAEGES</sequence>
<dbReference type="PROSITE" id="PS50949">
    <property type="entry name" value="HTH_GNTR"/>
    <property type="match status" value="1"/>
</dbReference>
<proteinExistence type="predicted"/>
<dbReference type="Gene3D" id="1.10.10.10">
    <property type="entry name" value="Winged helix-like DNA-binding domain superfamily/Winged helix DNA-binding domain"/>
    <property type="match status" value="1"/>
</dbReference>
<protein>
    <submittedName>
        <fullName evidence="6">FadR family transcriptional regulator</fullName>
    </submittedName>
</protein>
<feature type="region of interest" description="Disordered" evidence="4">
    <location>
        <begin position="230"/>
        <end position="261"/>
    </location>
</feature>
<evidence type="ECO:0000259" key="5">
    <source>
        <dbReference type="PROSITE" id="PS50949"/>
    </source>
</evidence>
<dbReference type="Proteomes" id="UP000320048">
    <property type="component" value="Unassembled WGS sequence"/>
</dbReference>
<evidence type="ECO:0000313" key="7">
    <source>
        <dbReference type="Proteomes" id="UP000320048"/>
    </source>
</evidence>
<dbReference type="InterPro" id="IPR036388">
    <property type="entry name" value="WH-like_DNA-bd_sf"/>
</dbReference>
<dbReference type="InterPro" id="IPR036390">
    <property type="entry name" value="WH_DNA-bd_sf"/>
</dbReference>
<name>A0A537JFU6_9BACT</name>
<feature type="domain" description="HTH gntR-type" evidence="5">
    <location>
        <begin position="11"/>
        <end position="79"/>
    </location>
</feature>
<organism evidence="6 7">
    <name type="scientific">Candidatus Segetimicrobium genomatis</name>
    <dbReference type="NCBI Taxonomy" id="2569760"/>
    <lineage>
        <taxon>Bacteria</taxon>
        <taxon>Bacillati</taxon>
        <taxon>Candidatus Sysuimicrobiota</taxon>
        <taxon>Candidatus Sysuimicrobiia</taxon>
        <taxon>Candidatus Sysuimicrobiales</taxon>
        <taxon>Candidatus Segetimicrobiaceae</taxon>
        <taxon>Candidatus Segetimicrobium</taxon>
    </lineage>
</organism>
<dbReference type="Pfam" id="PF00392">
    <property type="entry name" value="GntR"/>
    <property type="match status" value="1"/>
</dbReference>
<comment type="caution">
    <text evidence="6">The sequence shown here is derived from an EMBL/GenBank/DDBJ whole genome shotgun (WGS) entry which is preliminary data.</text>
</comment>
<dbReference type="EMBL" id="VBAO01000128">
    <property type="protein sequence ID" value="TMI82413.1"/>
    <property type="molecule type" value="Genomic_DNA"/>
</dbReference>
<evidence type="ECO:0000256" key="1">
    <source>
        <dbReference type="ARBA" id="ARBA00023015"/>
    </source>
</evidence>
<gene>
    <name evidence="6" type="ORF">E6H04_04770</name>
</gene>
<evidence type="ECO:0000313" key="6">
    <source>
        <dbReference type="EMBL" id="TMI82413.1"/>
    </source>
</evidence>
<dbReference type="SUPFAM" id="SSF48008">
    <property type="entry name" value="GntR ligand-binding domain-like"/>
    <property type="match status" value="1"/>
</dbReference>
<dbReference type="GO" id="GO:0003677">
    <property type="term" value="F:DNA binding"/>
    <property type="evidence" value="ECO:0007669"/>
    <property type="project" value="UniProtKB-KW"/>
</dbReference>
<dbReference type="InterPro" id="IPR000524">
    <property type="entry name" value="Tscrpt_reg_HTH_GntR"/>
</dbReference>
<keyword evidence="3" id="KW-0804">Transcription</keyword>
<dbReference type="SMART" id="SM00345">
    <property type="entry name" value="HTH_GNTR"/>
    <property type="match status" value="1"/>
</dbReference>
<dbReference type="CDD" id="cd07377">
    <property type="entry name" value="WHTH_GntR"/>
    <property type="match status" value="1"/>
</dbReference>
<dbReference type="InterPro" id="IPR011711">
    <property type="entry name" value="GntR_C"/>
</dbReference>
<keyword evidence="1" id="KW-0805">Transcription regulation</keyword>
<evidence type="ECO:0000256" key="3">
    <source>
        <dbReference type="ARBA" id="ARBA00023163"/>
    </source>
</evidence>
<dbReference type="SUPFAM" id="SSF46785">
    <property type="entry name" value="Winged helix' DNA-binding domain"/>
    <property type="match status" value="1"/>
</dbReference>
<keyword evidence="2" id="KW-0238">DNA-binding</keyword>
<dbReference type="SMART" id="SM00895">
    <property type="entry name" value="FCD"/>
    <property type="match status" value="1"/>
</dbReference>
<dbReference type="Pfam" id="PF07729">
    <property type="entry name" value="FCD"/>
    <property type="match status" value="1"/>
</dbReference>
<dbReference type="PRINTS" id="PR00035">
    <property type="entry name" value="HTHGNTR"/>
</dbReference>
<dbReference type="PANTHER" id="PTHR43537">
    <property type="entry name" value="TRANSCRIPTIONAL REGULATOR, GNTR FAMILY"/>
    <property type="match status" value="1"/>
</dbReference>
<accession>A0A537JFU6</accession>